<dbReference type="Proteomes" id="UP001390339">
    <property type="component" value="Unassembled WGS sequence"/>
</dbReference>
<protein>
    <submittedName>
        <fullName evidence="3">Uncharacterized protein</fullName>
    </submittedName>
</protein>
<gene>
    <name evidence="3" type="ORF">PGQ11_001956</name>
</gene>
<reference evidence="3 4" key="1">
    <citation type="journal article" date="2024" name="IMA Fungus">
        <title>Apiospora arundinis, a panoply of carbohydrate-active enzymes and secondary metabolites.</title>
        <authorList>
            <person name="Sorensen T."/>
            <person name="Petersen C."/>
            <person name="Muurmann A.T."/>
            <person name="Christiansen J.V."/>
            <person name="Brundto M.L."/>
            <person name="Overgaard C.K."/>
            <person name="Boysen A.T."/>
            <person name="Wollenberg R.D."/>
            <person name="Larsen T.O."/>
            <person name="Sorensen J.L."/>
            <person name="Nielsen K.L."/>
            <person name="Sondergaard T.E."/>
        </authorList>
    </citation>
    <scope>NUCLEOTIDE SEQUENCE [LARGE SCALE GENOMIC DNA]</scope>
    <source>
        <strain evidence="3 4">AAU 773</strain>
    </source>
</reference>
<proteinExistence type="predicted"/>
<organism evidence="3 4">
    <name type="scientific">Apiospora arundinis</name>
    <dbReference type="NCBI Taxonomy" id="335852"/>
    <lineage>
        <taxon>Eukaryota</taxon>
        <taxon>Fungi</taxon>
        <taxon>Dikarya</taxon>
        <taxon>Ascomycota</taxon>
        <taxon>Pezizomycotina</taxon>
        <taxon>Sordariomycetes</taxon>
        <taxon>Xylariomycetidae</taxon>
        <taxon>Amphisphaeriales</taxon>
        <taxon>Apiosporaceae</taxon>
        <taxon>Apiospora</taxon>
    </lineage>
</organism>
<comment type="caution">
    <text evidence="3">The sequence shown here is derived from an EMBL/GenBank/DDBJ whole genome shotgun (WGS) entry which is preliminary data.</text>
</comment>
<sequence length="347" mass="38109">MLPNRRQKRPEEYSTNPNTIRARRRKARLSPYSKEVEQAKASDSKAVTRAWKQRIETDAYKMSSPNERKLVLEEVEKEVMDRRRSKGLDADTKIDRFMHRMHNNGPNPLDPSLRTPTPMQPVANMHSRYATPGSAMPYVMSSVESRAGTEVPFAPPHPLGHAPGPRHIHPSGLGFYHYPAEHEASPYAHGNMQHAQELAAAAHEAAKNAAASNGNADNKELAELKKLVKGLSDDLAIAKATIRAQEERLEGMAERMKAFDAAVGGLGLAESEFRKQNYSVQRAVQGMVQMWDIASKVADDIHAYPHHNHKNGGGIDGDDRGPNGINGAATSGEEEGEESGGDGEMSD</sequence>
<evidence type="ECO:0000256" key="1">
    <source>
        <dbReference type="SAM" id="Coils"/>
    </source>
</evidence>
<feature type="region of interest" description="Disordered" evidence="2">
    <location>
        <begin position="304"/>
        <end position="347"/>
    </location>
</feature>
<evidence type="ECO:0000313" key="3">
    <source>
        <dbReference type="EMBL" id="KAK8877010.1"/>
    </source>
</evidence>
<dbReference type="EMBL" id="JAPCWZ010000002">
    <property type="protein sequence ID" value="KAK8877010.1"/>
    <property type="molecule type" value="Genomic_DNA"/>
</dbReference>
<feature type="coiled-coil region" evidence="1">
    <location>
        <begin position="221"/>
        <end position="262"/>
    </location>
</feature>
<name>A0ABR2JGQ4_9PEZI</name>
<keyword evidence="4" id="KW-1185">Reference proteome</keyword>
<feature type="compositionally biased region" description="Acidic residues" evidence="2">
    <location>
        <begin position="332"/>
        <end position="347"/>
    </location>
</feature>
<evidence type="ECO:0000256" key="2">
    <source>
        <dbReference type="SAM" id="MobiDB-lite"/>
    </source>
</evidence>
<evidence type="ECO:0000313" key="4">
    <source>
        <dbReference type="Proteomes" id="UP001390339"/>
    </source>
</evidence>
<accession>A0ABR2JGQ4</accession>
<keyword evidence="1" id="KW-0175">Coiled coil</keyword>
<feature type="compositionally biased region" description="Basic and acidic residues" evidence="2">
    <location>
        <begin position="34"/>
        <end position="43"/>
    </location>
</feature>
<feature type="region of interest" description="Disordered" evidence="2">
    <location>
        <begin position="1"/>
        <end position="48"/>
    </location>
</feature>